<accession>A0A0V1PYW5</accession>
<dbReference type="GO" id="GO:0007189">
    <property type="term" value="P:adenylate cyclase-activating G protein-coupled receptor signaling pathway"/>
    <property type="evidence" value="ECO:0007669"/>
    <property type="project" value="TreeGrafter"/>
</dbReference>
<dbReference type="GO" id="GO:0004930">
    <property type="term" value="F:G protein-coupled receptor activity"/>
    <property type="evidence" value="ECO:0007669"/>
    <property type="project" value="TreeGrafter"/>
</dbReference>
<gene>
    <name evidence="8" type="ORF">AC631_02816</name>
</gene>
<feature type="transmembrane region" description="Helical" evidence="5">
    <location>
        <begin position="124"/>
        <end position="148"/>
    </location>
</feature>
<feature type="transmembrane region" description="Helical" evidence="5">
    <location>
        <begin position="208"/>
        <end position="232"/>
    </location>
</feature>
<dbReference type="PANTHER" id="PTHR23112">
    <property type="entry name" value="G PROTEIN-COUPLED RECEPTOR 157-RELATED"/>
    <property type="match status" value="1"/>
</dbReference>
<dbReference type="SUPFAM" id="SSF81321">
    <property type="entry name" value="Family A G protein-coupled receptor-like"/>
    <property type="match status" value="1"/>
</dbReference>
<dbReference type="PANTHER" id="PTHR23112:SF37">
    <property type="entry name" value="G PROTEIN-COUPLED RECEPTOR GPR1"/>
    <property type="match status" value="1"/>
</dbReference>
<dbReference type="EMBL" id="LMYN01000053">
    <property type="protein sequence ID" value="KSA01453.1"/>
    <property type="molecule type" value="Genomic_DNA"/>
</dbReference>
<dbReference type="GO" id="GO:0005886">
    <property type="term" value="C:plasma membrane"/>
    <property type="evidence" value="ECO:0007669"/>
    <property type="project" value="TreeGrafter"/>
</dbReference>
<evidence type="ECO:0000313" key="8">
    <source>
        <dbReference type="EMBL" id="KSA01453.1"/>
    </source>
</evidence>
<feature type="transmembrane region" description="Helical" evidence="5">
    <location>
        <begin position="49"/>
        <end position="71"/>
    </location>
</feature>
<evidence type="ECO:0000259" key="7">
    <source>
        <dbReference type="Pfam" id="PF11970"/>
    </source>
</evidence>
<dbReference type="Pfam" id="PF11970">
    <property type="entry name" value="GPR_Gpa2_C"/>
    <property type="match status" value="1"/>
</dbReference>
<keyword evidence="2 5" id="KW-0812">Transmembrane</keyword>
<feature type="transmembrane region" description="Helical" evidence="5">
    <location>
        <begin position="350"/>
        <end position="373"/>
    </location>
</feature>
<dbReference type="OrthoDB" id="5368598at2759"/>
<dbReference type="Proteomes" id="UP000054251">
    <property type="component" value="Unassembled WGS sequence"/>
</dbReference>
<evidence type="ECO:0000256" key="4">
    <source>
        <dbReference type="ARBA" id="ARBA00023136"/>
    </source>
</evidence>
<sequence length="521" mass="60690">MEGISRNAKFVELSKPTGTVSNAFEMSSVWPYTDDLSRYTTHQADRQRIISIVSASISIVAGFIGVYFFLAIDYRKRVFRHQLVIFLILHDLIKAIFLLVYPSVVLANYGAYDDLKFCKVSGFFTAFAIEGSDIAILSFAIHVALLVYKPNQRVKRGSNYEGGLYPYRHSVYVVSVLLPIVLAAIPFVSDHGYVPLTNWCYTPSRPIWYRLALSWIPRYIIMASIVVIYCCIYRHVKKKYSEVENTLAIDDTRRKRHRFTRKFRNIMGYLFCFTLASKNDETQLHTVHRGSLQSDISSETLQHFRSRRLQAQWQMRAIFIYPVSYLLLWIFTTVVHGMDLRYGLSVKPHIWLNGTAAFMQPFNCAVDTFVFLIREKPWKITTIKVDKSQTINFEYPRWRRLISFFPLFSLPKPLEVHQSDNMSYLKTESFCVEDANLHDFSGVLSGDKTFLPPHLQEHSNTNSSNIIPNEKSFLYLNHSSEINDFHTMNYSKTNDRKWSSTTEHSECFEEIDFLDFLKHEE</sequence>
<keyword evidence="9" id="KW-1185">Reference proteome</keyword>
<proteinExistence type="predicted"/>
<comment type="subcellular location">
    <subcellularLocation>
        <location evidence="1">Membrane</location>
        <topology evidence="1">Multi-pass membrane protein</topology>
    </subcellularLocation>
</comment>
<organism evidence="8 9">
    <name type="scientific">Debaryomyces fabryi</name>
    <dbReference type="NCBI Taxonomy" id="58627"/>
    <lineage>
        <taxon>Eukaryota</taxon>
        <taxon>Fungi</taxon>
        <taxon>Dikarya</taxon>
        <taxon>Ascomycota</taxon>
        <taxon>Saccharomycotina</taxon>
        <taxon>Pichiomycetes</taxon>
        <taxon>Debaryomycetaceae</taxon>
        <taxon>Debaryomyces</taxon>
    </lineage>
</organism>
<evidence type="ECO:0000256" key="3">
    <source>
        <dbReference type="ARBA" id="ARBA00022989"/>
    </source>
</evidence>
<dbReference type="InterPro" id="IPR023041">
    <property type="entry name" value="Glucose_rcpt_Git3-like_N"/>
</dbReference>
<dbReference type="RefSeq" id="XP_015467555.1">
    <property type="nucleotide sequence ID" value="XM_015611646.1"/>
</dbReference>
<evidence type="ECO:0000259" key="6">
    <source>
        <dbReference type="Pfam" id="PF11710"/>
    </source>
</evidence>
<name>A0A0V1PYW5_9ASCO</name>
<feature type="domain" description="Glucose receptor Git3-like N-terminal" evidence="6">
    <location>
        <begin position="45"/>
        <end position="242"/>
    </location>
</feature>
<keyword evidence="4 5" id="KW-0472">Membrane</keyword>
<evidence type="ECO:0000313" key="9">
    <source>
        <dbReference type="Proteomes" id="UP000054251"/>
    </source>
</evidence>
<feature type="transmembrane region" description="Helical" evidence="5">
    <location>
        <begin position="317"/>
        <end position="338"/>
    </location>
</feature>
<feature type="transmembrane region" description="Helical" evidence="5">
    <location>
        <begin position="169"/>
        <end position="188"/>
    </location>
</feature>
<comment type="caution">
    <text evidence="8">The sequence shown here is derived from an EMBL/GenBank/DDBJ whole genome shotgun (WGS) entry which is preliminary data.</text>
</comment>
<protein>
    <recommendedName>
        <fullName evidence="10">G-protein coupled receptors family 1 profile domain-containing protein</fullName>
    </recommendedName>
</protein>
<feature type="transmembrane region" description="Helical" evidence="5">
    <location>
        <begin position="83"/>
        <end position="104"/>
    </location>
</feature>
<dbReference type="Gene3D" id="1.20.1070.10">
    <property type="entry name" value="Rhodopsin 7-helix transmembrane proteins"/>
    <property type="match status" value="1"/>
</dbReference>
<dbReference type="GeneID" id="26839825"/>
<keyword evidence="3 5" id="KW-1133">Transmembrane helix</keyword>
<dbReference type="AlphaFoldDB" id="A0A0V1PYW5"/>
<evidence type="ECO:0008006" key="10">
    <source>
        <dbReference type="Google" id="ProtNLM"/>
    </source>
</evidence>
<evidence type="ECO:0000256" key="2">
    <source>
        <dbReference type="ARBA" id="ARBA00022692"/>
    </source>
</evidence>
<evidence type="ECO:0000256" key="1">
    <source>
        <dbReference type="ARBA" id="ARBA00004141"/>
    </source>
</evidence>
<reference evidence="8 9" key="1">
    <citation type="submission" date="2015-11" db="EMBL/GenBank/DDBJ databases">
        <title>The genome of Debaryomyces fabryi.</title>
        <authorList>
            <person name="Tafer H."/>
            <person name="Lopandic K."/>
        </authorList>
    </citation>
    <scope>NUCLEOTIDE SEQUENCE [LARGE SCALE GENOMIC DNA]</scope>
    <source>
        <strain evidence="8 9">CBS 789</strain>
    </source>
</reference>
<evidence type="ECO:0000256" key="5">
    <source>
        <dbReference type="SAM" id="Phobius"/>
    </source>
</evidence>
<dbReference type="Pfam" id="PF11710">
    <property type="entry name" value="Git3"/>
    <property type="match status" value="1"/>
</dbReference>
<dbReference type="InterPro" id="IPR022596">
    <property type="entry name" value="GPR1/2/3_C"/>
</dbReference>
<feature type="domain" description="G protein-coupled receptor GPR1/2/3 C-terminal" evidence="7">
    <location>
        <begin position="306"/>
        <end position="379"/>
    </location>
</feature>